<evidence type="ECO:0000256" key="4">
    <source>
        <dbReference type="ARBA" id="ARBA00022989"/>
    </source>
</evidence>
<feature type="transmembrane region" description="Helical" evidence="6">
    <location>
        <begin position="120"/>
        <end position="140"/>
    </location>
</feature>
<dbReference type="AlphaFoldDB" id="A0A562KJQ1"/>
<dbReference type="PIRSF" id="PIRSF035875">
    <property type="entry name" value="RNase_BN"/>
    <property type="match status" value="1"/>
</dbReference>
<dbReference type="RefSeq" id="WP_133607582.1">
    <property type="nucleotide sequence ID" value="NZ_SNZC01000001.1"/>
</dbReference>
<dbReference type="OrthoDB" id="977385at2"/>
<organism evidence="7 8">
    <name type="scientific">Flavobacterium cheniae</name>
    <dbReference type="NCBI Taxonomy" id="295428"/>
    <lineage>
        <taxon>Bacteria</taxon>
        <taxon>Pseudomonadati</taxon>
        <taxon>Bacteroidota</taxon>
        <taxon>Flavobacteriia</taxon>
        <taxon>Flavobacteriales</taxon>
        <taxon>Flavobacteriaceae</taxon>
        <taxon>Flavobacterium</taxon>
    </lineage>
</organism>
<proteinExistence type="predicted"/>
<feature type="transmembrane region" description="Helical" evidence="6">
    <location>
        <begin position="207"/>
        <end position="225"/>
    </location>
</feature>
<dbReference type="PANTHER" id="PTHR30213:SF0">
    <property type="entry name" value="UPF0761 MEMBRANE PROTEIN YIHY"/>
    <property type="match status" value="1"/>
</dbReference>
<dbReference type="InterPro" id="IPR017039">
    <property type="entry name" value="Virul_fac_BrkB"/>
</dbReference>
<feature type="transmembrane region" description="Helical" evidence="6">
    <location>
        <begin position="232"/>
        <end position="257"/>
    </location>
</feature>
<dbReference type="GO" id="GO:0005886">
    <property type="term" value="C:plasma membrane"/>
    <property type="evidence" value="ECO:0007669"/>
    <property type="project" value="UniProtKB-SubCell"/>
</dbReference>
<evidence type="ECO:0000256" key="5">
    <source>
        <dbReference type="ARBA" id="ARBA00023136"/>
    </source>
</evidence>
<evidence type="ECO:0000313" key="8">
    <source>
        <dbReference type="Proteomes" id="UP000315312"/>
    </source>
</evidence>
<evidence type="ECO:0000256" key="1">
    <source>
        <dbReference type="ARBA" id="ARBA00004651"/>
    </source>
</evidence>
<feature type="transmembrane region" description="Helical" evidence="6">
    <location>
        <begin position="269"/>
        <end position="293"/>
    </location>
</feature>
<evidence type="ECO:0000256" key="3">
    <source>
        <dbReference type="ARBA" id="ARBA00022692"/>
    </source>
</evidence>
<keyword evidence="8" id="KW-1185">Reference proteome</keyword>
<keyword evidence="4 6" id="KW-1133">Transmembrane helix</keyword>
<keyword evidence="3 6" id="KW-0812">Transmembrane</keyword>
<name>A0A562KJQ1_9FLAO</name>
<dbReference type="Pfam" id="PF03631">
    <property type="entry name" value="Virul_fac_BrkB"/>
    <property type="match status" value="1"/>
</dbReference>
<evidence type="ECO:0000256" key="6">
    <source>
        <dbReference type="SAM" id="Phobius"/>
    </source>
</evidence>
<comment type="caution">
    <text evidence="7">The sequence shown here is derived from an EMBL/GenBank/DDBJ whole genome shotgun (WGS) entry which is preliminary data.</text>
</comment>
<dbReference type="EMBL" id="VLKM01000004">
    <property type="protein sequence ID" value="TWH95620.1"/>
    <property type="molecule type" value="Genomic_DNA"/>
</dbReference>
<dbReference type="PANTHER" id="PTHR30213">
    <property type="entry name" value="INNER MEMBRANE PROTEIN YHJD"/>
    <property type="match status" value="1"/>
</dbReference>
<keyword evidence="5 6" id="KW-0472">Membrane</keyword>
<reference evidence="7 8" key="1">
    <citation type="journal article" date="2015" name="Stand. Genomic Sci.">
        <title>Genomic Encyclopedia of Bacterial and Archaeal Type Strains, Phase III: the genomes of soil and plant-associated and newly described type strains.</title>
        <authorList>
            <person name="Whitman W.B."/>
            <person name="Woyke T."/>
            <person name="Klenk H.P."/>
            <person name="Zhou Y."/>
            <person name="Lilburn T.G."/>
            <person name="Beck B.J."/>
            <person name="De Vos P."/>
            <person name="Vandamme P."/>
            <person name="Eisen J.A."/>
            <person name="Garrity G."/>
            <person name="Hugenholtz P."/>
            <person name="Kyrpides N.C."/>
        </authorList>
    </citation>
    <scope>NUCLEOTIDE SEQUENCE [LARGE SCALE GENOMIC DNA]</scope>
    <source>
        <strain evidence="7 8">CGMCC 1.6844</strain>
    </source>
</reference>
<dbReference type="Proteomes" id="UP000315312">
    <property type="component" value="Unassembled WGS sequence"/>
</dbReference>
<gene>
    <name evidence="7" type="ORF">IP97_01298</name>
</gene>
<protein>
    <submittedName>
        <fullName evidence="7">Membrane protein</fullName>
    </submittedName>
</protein>
<accession>A0A562KJQ1</accession>
<sequence length="307" mass="34513">MSEEIENKLNKIPVVKQLVAITKAIKLKTLEGLSLYDILELYVLGIFKGAFSYRASSIAFSFFMALFPFALFILNLIPFIPLENFQADFLEFVEEGVPPNTYDAIEAILRDIMETSHQGLLSSGFILSILLMTNGINAILGGFEMSAHITITRGFFRQYFISLAISLVLSMILLITVAAIVIAEVMIQKINIRGYVADVSVIEWSRYGFILLMILITTSILYKFGAKETSSIAFISYGAVFTTILIVISSYIFGIYVTKFAKYNELYGSIGTLLVLMFYIWINCMVLLLGFELNATISKLKRKNLYI</sequence>
<keyword evidence="2" id="KW-1003">Cell membrane</keyword>
<feature type="transmembrane region" description="Helical" evidence="6">
    <location>
        <begin position="160"/>
        <end position="187"/>
    </location>
</feature>
<dbReference type="NCBIfam" id="TIGR00765">
    <property type="entry name" value="yihY_not_rbn"/>
    <property type="match status" value="1"/>
</dbReference>
<comment type="subcellular location">
    <subcellularLocation>
        <location evidence="1">Cell membrane</location>
        <topology evidence="1">Multi-pass membrane protein</topology>
    </subcellularLocation>
</comment>
<evidence type="ECO:0000313" key="7">
    <source>
        <dbReference type="EMBL" id="TWH95620.1"/>
    </source>
</evidence>
<feature type="transmembrane region" description="Helical" evidence="6">
    <location>
        <begin position="58"/>
        <end position="80"/>
    </location>
</feature>
<evidence type="ECO:0000256" key="2">
    <source>
        <dbReference type="ARBA" id="ARBA00022475"/>
    </source>
</evidence>